<feature type="compositionally biased region" description="Basic and acidic residues" evidence="14">
    <location>
        <begin position="764"/>
        <end position="776"/>
    </location>
</feature>
<feature type="binding site" evidence="13">
    <location>
        <position position="611"/>
    </location>
    <ligand>
        <name>ATP</name>
        <dbReference type="ChEBI" id="CHEBI:30616"/>
    </ligand>
</feature>
<feature type="compositionally biased region" description="Polar residues" evidence="14">
    <location>
        <begin position="521"/>
        <end position="541"/>
    </location>
</feature>
<proteinExistence type="inferred from homology"/>
<feature type="signal peptide" evidence="15">
    <location>
        <begin position="1"/>
        <end position="24"/>
    </location>
</feature>
<evidence type="ECO:0000256" key="9">
    <source>
        <dbReference type="ARBA" id="ARBA00023180"/>
    </source>
</evidence>
<keyword evidence="7" id="KW-0810">Translation regulation</keyword>
<protein>
    <recommendedName>
        <fullName evidence="12">PRKR-like endoplasmic reticulum kinase</fullName>
    </recommendedName>
</protein>
<evidence type="ECO:0000256" key="3">
    <source>
        <dbReference type="ARBA" id="ARBA00022741"/>
    </source>
</evidence>
<keyword evidence="15" id="KW-0732">Signal</keyword>
<keyword evidence="9" id="KW-0325">Glycoprotein</keyword>
<feature type="compositionally biased region" description="Polar residues" evidence="14">
    <location>
        <begin position="555"/>
        <end position="565"/>
    </location>
</feature>
<dbReference type="PROSITE" id="PS50011">
    <property type="entry name" value="PROTEIN_KINASE_DOM"/>
    <property type="match status" value="1"/>
</dbReference>
<evidence type="ECO:0000256" key="2">
    <source>
        <dbReference type="ARBA" id="ARBA00022679"/>
    </source>
</evidence>
<dbReference type="SUPFAM" id="SSF56112">
    <property type="entry name" value="Protein kinase-like (PK-like)"/>
    <property type="match status" value="1"/>
</dbReference>
<evidence type="ECO:0000256" key="10">
    <source>
        <dbReference type="ARBA" id="ARBA00023230"/>
    </source>
</evidence>
<feature type="region of interest" description="Disordered" evidence="14">
    <location>
        <begin position="521"/>
        <end position="565"/>
    </location>
</feature>
<keyword evidence="3 13" id="KW-0547">Nucleotide-binding</keyword>
<evidence type="ECO:0000256" key="12">
    <source>
        <dbReference type="ARBA" id="ARBA00041500"/>
    </source>
</evidence>
<dbReference type="GO" id="GO:0005789">
    <property type="term" value="C:endoplasmic reticulum membrane"/>
    <property type="evidence" value="ECO:0007669"/>
    <property type="project" value="UniProtKB-SubCell"/>
</dbReference>
<keyword evidence="8" id="KW-0346">Stress response</keyword>
<dbReference type="Gene3D" id="1.10.510.10">
    <property type="entry name" value="Transferase(Phosphotransferase) domain 1"/>
    <property type="match status" value="1"/>
</dbReference>
<dbReference type="InterPro" id="IPR011047">
    <property type="entry name" value="Quinoprotein_ADH-like_sf"/>
</dbReference>
<comment type="similarity">
    <text evidence="11">Belongs to the protein kinase superfamily. Ser/Thr protein kinase family. GCN2 subfamily.</text>
</comment>
<dbReference type="Proteomes" id="UP001175271">
    <property type="component" value="Unassembled WGS sequence"/>
</dbReference>
<evidence type="ECO:0000256" key="8">
    <source>
        <dbReference type="ARBA" id="ARBA00023016"/>
    </source>
</evidence>
<feature type="chain" id="PRO_5041468554" description="PRKR-like endoplasmic reticulum kinase" evidence="15">
    <location>
        <begin position="25"/>
        <end position="999"/>
    </location>
</feature>
<dbReference type="Gene3D" id="3.30.200.20">
    <property type="entry name" value="Phosphorylase Kinase, domain 1"/>
    <property type="match status" value="1"/>
</dbReference>
<dbReference type="GO" id="GO:0005634">
    <property type="term" value="C:nucleus"/>
    <property type="evidence" value="ECO:0007669"/>
    <property type="project" value="TreeGrafter"/>
</dbReference>
<keyword evidence="10" id="KW-0834">Unfolded protein response</keyword>
<evidence type="ECO:0000256" key="14">
    <source>
        <dbReference type="SAM" id="MobiDB-lite"/>
    </source>
</evidence>
<dbReference type="InterPro" id="IPR050339">
    <property type="entry name" value="CC_SR_Kinase"/>
</dbReference>
<comment type="subcellular location">
    <subcellularLocation>
        <location evidence="1">Endoplasmic reticulum membrane</location>
        <topology evidence="1">Single-pass membrane protein</topology>
    </subcellularLocation>
</comment>
<dbReference type="GO" id="GO:0004694">
    <property type="term" value="F:eukaryotic translation initiation factor 2alpha kinase activity"/>
    <property type="evidence" value="ECO:0007669"/>
    <property type="project" value="TreeGrafter"/>
</dbReference>
<dbReference type="PROSITE" id="PS00108">
    <property type="entry name" value="PROTEIN_KINASE_ST"/>
    <property type="match status" value="1"/>
</dbReference>
<dbReference type="GO" id="GO:0005524">
    <property type="term" value="F:ATP binding"/>
    <property type="evidence" value="ECO:0007669"/>
    <property type="project" value="UniProtKB-UniRule"/>
</dbReference>
<reference evidence="17" key="1">
    <citation type="submission" date="2023-06" db="EMBL/GenBank/DDBJ databases">
        <title>Genomic analysis of the entomopathogenic nematode Steinernema hermaphroditum.</title>
        <authorList>
            <person name="Schwarz E.M."/>
            <person name="Heppert J.K."/>
            <person name="Baniya A."/>
            <person name="Schwartz H.T."/>
            <person name="Tan C.-H."/>
            <person name="Antoshechkin I."/>
            <person name="Sternberg P.W."/>
            <person name="Goodrich-Blair H."/>
            <person name="Dillman A.R."/>
        </authorList>
    </citation>
    <scope>NUCLEOTIDE SEQUENCE</scope>
    <source>
        <strain evidence="17">PS9179</strain>
        <tissue evidence="17">Whole animal</tissue>
    </source>
</reference>
<name>A0AA39H2Q5_9BILA</name>
<dbReference type="SMART" id="SM00220">
    <property type="entry name" value="S_TKc"/>
    <property type="match status" value="1"/>
</dbReference>
<evidence type="ECO:0000256" key="6">
    <source>
        <dbReference type="ARBA" id="ARBA00022840"/>
    </source>
</evidence>
<feature type="region of interest" description="Disordered" evidence="14">
    <location>
        <begin position="757"/>
        <end position="781"/>
    </location>
</feature>
<dbReference type="InterPro" id="IPR011009">
    <property type="entry name" value="Kinase-like_dom_sf"/>
</dbReference>
<accession>A0AA39H2Q5</accession>
<evidence type="ECO:0000313" key="17">
    <source>
        <dbReference type="EMBL" id="KAK0397243.1"/>
    </source>
</evidence>
<keyword evidence="6 13" id="KW-0067">ATP-binding</keyword>
<dbReference type="InterPro" id="IPR017441">
    <property type="entry name" value="Protein_kinase_ATP_BS"/>
</dbReference>
<dbReference type="PANTHER" id="PTHR11042">
    <property type="entry name" value="EUKARYOTIC TRANSLATION INITIATION FACTOR 2-ALPHA KINASE EIF2-ALPHA KINASE -RELATED"/>
    <property type="match status" value="1"/>
</dbReference>
<dbReference type="InterPro" id="IPR000719">
    <property type="entry name" value="Prot_kinase_dom"/>
</dbReference>
<evidence type="ECO:0000313" key="18">
    <source>
        <dbReference type="Proteomes" id="UP001175271"/>
    </source>
</evidence>
<keyword evidence="18" id="KW-1185">Reference proteome</keyword>
<evidence type="ECO:0000259" key="16">
    <source>
        <dbReference type="PROSITE" id="PS50011"/>
    </source>
</evidence>
<organism evidence="17 18">
    <name type="scientific">Steinernema hermaphroditum</name>
    <dbReference type="NCBI Taxonomy" id="289476"/>
    <lineage>
        <taxon>Eukaryota</taxon>
        <taxon>Metazoa</taxon>
        <taxon>Ecdysozoa</taxon>
        <taxon>Nematoda</taxon>
        <taxon>Chromadorea</taxon>
        <taxon>Rhabditida</taxon>
        <taxon>Tylenchina</taxon>
        <taxon>Panagrolaimomorpha</taxon>
        <taxon>Strongyloidoidea</taxon>
        <taxon>Steinernematidae</taxon>
        <taxon>Steinernema</taxon>
    </lineage>
</organism>
<evidence type="ECO:0000256" key="13">
    <source>
        <dbReference type="PROSITE-ProRule" id="PRU10141"/>
    </source>
</evidence>
<dbReference type="EMBL" id="JAUCMV010000005">
    <property type="protein sequence ID" value="KAK0397243.1"/>
    <property type="molecule type" value="Genomic_DNA"/>
</dbReference>
<evidence type="ECO:0000256" key="1">
    <source>
        <dbReference type="ARBA" id="ARBA00004389"/>
    </source>
</evidence>
<keyword evidence="5" id="KW-0256">Endoplasmic reticulum</keyword>
<evidence type="ECO:0000256" key="4">
    <source>
        <dbReference type="ARBA" id="ARBA00022777"/>
    </source>
</evidence>
<sequence>MSRILDASFLIFVLASGLFGITAASDVSSEDGFVSDEYPIESSAVSAALSLEDHFEDHGQEHGIQTCCTLGQTGVDNAHYLYVSTMDGKVSALDVTNGGKLSWDSHSFDDGSPLLKGTLSSTQMSMNDIPYSLVPSLDGSLYMYSYDDGALQPIPLDTNMLLRTTMIGNDAVAGGRIVTVTGVDPITGTLRYRCGPDNCDQSKDASSESATLVMQRVVNTVRGVDSIHGHEKWNLSVGEYVLLLSRRNDGIYTQPGDSHLKFRVSLADGVVSAYDSCGSRVWSHDFAIPVAKVYEMFQGHLKEISLFSNENVENYDQLDPFGDNPNIDSHAYIGTVNYRPYIIPSPEARKELRNLALKEEVCSFQPSANSHHSHGAMIIEDKSITSIITGAYENMSRSYSDSCPSKESYTVTTSESEEMIPVPSEHKGNQGWFILRYRPPQHKELEDLSSNVARRSTYVPTTREEKRPSKREQIRHTIKNAFNTEESVSGLWRLAALVMSTALLFLTGFVMCICRRPSKAQTSPIPTATPTTNGKSEQTSSTEKEKPGQRKTLRESTSSGSYTFPTTPTDPSLFVSKFLQDFDPVKCLGRGGFGVVFECLNKLDECYYAIKRIAVSDSVSATERVRREVRAMAKLDHPGIIRYYHTWIEHPPRGWQAETDRRILSEMSVGSSMLETSASEESHSKAQATGTKHKDDEGCNDSSASNASTLSVENTWDVSFANVTNNESPVAETSSDSEDCALPKSALVDLTESSDGIIFGSESSEPKDRSSSHEEEGPLVPPVVLVATETSELQTSRSRTNYVYMYIQMELCQRETLHEWLLSNRRRDAVQMRRWFRELVDAIAYIHSQGLIHRDLKPQNIFFAATGRLKVGDLGLATQNLECMETSDIESLSMSAGCSHTGNVGTKSYMSPEQLSGKSYNSKVDVFSLGLIFCEMIKSFATVMERIDVLQGLQKGKVSDVLLSLSNDDLTFIKWLTDVDSEERPSCSEILSSEYLQDK</sequence>
<feature type="region of interest" description="Disordered" evidence="14">
    <location>
        <begin position="671"/>
        <end position="708"/>
    </location>
</feature>
<evidence type="ECO:0000256" key="7">
    <source>
        <dbReference type="ARBA" id="ARBA00022845"/>
    </source>
</evidence>
<dbReference type="Pfam" id="PF00069">
    <property type="entry name" value="Pkinase"/>
    <property type="match status" value="2"/>
</dbReference>
<dbReference type="PROSITE" id="PS00107">
    <property type="entry name" value="PROTEIN_KINASE_ATP"/>
    <property type="match status" value="1"/>
</dbReference>
<feature type="compositionally biased region" description="Basic and acidic residues" evidence="14">
    <location>
        <begin position="542"/>
        <end position="554"/>
    </location>
</feature>
<dbReference type="InterPro" id="IPR008271">
    <property type="entry name" value="Ser/Thr_kinase_AS"/>
</dbReference>
<evidence type="ECO:0000256" key="15">
    <source>
        <dbReference type="SAM" id="SignalP"/>
    </source>
</evidence>
<gene>
    <name evidence="17" type="ORF">QR680_002044</name>
</gene>
<comment type="caution">
    <text evidence="17">The sequence shown here is derived from an EMBL/GenBank/DDBJ whole genome shotgun (WGS) entry which is preliminary data.</text>
</comment>
<feature type="domain" description="Protein kinase" evidence="16">
    <location>
        <begin position="582"/>
        <end position="996"/>
    </location>
</feature>
<evidence type="ECO:0000256" key="11">
    <source>
        <dbReference type="ARBA" id="ARBA00037982"/>
    </source>
</evidence>
<keyword evidence="4" id="KW-0418">Kinase</keyword>
<feature type="compositionally biased region" description="Polar residues" evidence="14">
    <location>
        <begin position="671"/>
        <end position="690"/>
    </location>
</feature>
<evidence type="ECO:0000256" key="5">
    <source>
        <dbReference type="ARBA" id="ARBA00022824"/>
    </source>
</evidence>
<dbReference type="PANTHER" id="PTHR11042:SF91">
    <property type="entry name" value="EUKARYOTIC TRANSLATION INITIATION FACTOR 2-ALPHA KINASE"/>
    <property type="match status" value="1"/>
</dbReference>
<keyword evidence="2" id="KW-0808">Transferase</keyword>
<dbReference type="GO" id="GO:0006986">
    <property type="term" value="P:response to unfolded protein"/>
    <property type="evidence" value="ECO:0007669"/>
    <property type="project" value="UniProtKB-KW"/>
</dbReference>
<dbReference type="AlphaFoldDB" id="A0AA39H2Q5"/>
<dbReference type="SUPFAM" id="SSF50998">
    <property type="entry name" value="Quinoprotein alcohol dehydrogenase-like"/>
    <property type="match status" value="1"/>
</dbReference>